<sequence length="192" mass="22505">MAEYLQLDWQTITFVIITILWWAEFRIFPSPGGEERKKSKSFRFILASILISILSTIILTIANVGTIPVNLIEGARIFGLAIYLFGIILRYWSSFLLGDYFTRAVEVDEDQELVSKGPYRFIRHPLYLGLLLLTTAIPVYLGNFIAFIITIILMSWSLRHRIKEEEDKLLNILGDKYQKWKKDKYRMIPFIY</sequence>
<dbReference type="RefSeq" id="WP_270452653.1">
    <property type="nucleotide sequence ID" value="NZ_JADPIE010000001.1"/>
</dbReference>
<dbReference type="Proteomes" id="UP000621436">
    <property type="component" value="Unassembled WGS sequence"/>
</dbReference>
<feature type="transmembrane region" description="Helical" evidence="5">
    <location>
        <begin position="44"/>
        <end position="62"/>
    </location>
</feature>
<name>A0A931F909_9FIRM</name>
<feature type="transmembrane region" description="Helical" evidence="5">
    <location>
        <begin position="126"/>
        <end position="156"/>
    </location>
</feature>
<organism evidence="6 7">
    <name type="scientific">Halonatronomonas betaini</name>
    <dbReference type="NCBI Taxonomy" id="2778430"/>
    <lineage>
        <taxon>Bacteria</taxon>
        <taxon>Bacillati</taxon>
        <taxon>Bacillota</taxon>
        <taxon>Clostridia</taxon>
        <taxon>Halanaerobiales</taxon>
        <taxon>Halarsenatibacteraceae</taxon>
        <taxon>Halonatronomonas</taxon>
    </lineage>
</organism>
<evidence type="ECO:0000313" key="6">
    <source>
        <dbReference type="EMBL" id="MBF8435929.1"/>
    </source>
</evidence>
<feature type="transmembrane region" description="Helical" evidence="5">
    <location>
        <begin position="6"/>
        <end position="23"/>
    </location>
</feature>
<comment type="subcellular location">
    <subcellularLocation>
        <location evidence="1">Membrane</location>
        <topology evidence="1">Multi-pass membrane protein</topology>
    </subcellularLocation>
</comment>
<accession>A0A931F909</accession>
<reference evidence="6" key="1">
    <citation type="submission" date="2020-11" db="EMBL/GenBank/DDBJ databases">
        <title>Halonatronomonas betainensis gen. nov., sp. nov. a novel haloalkaliphilic representative of the family Halanaerobiacae capable of betaine degradation.</title>
        <authorList>
            <person name="Boltyanskaya Y."/>
            <person name="Kevbrin V."/>
            <person name="Detkova E."/>
            <person name="Grouzdev D.S."/>
            <person name="Koziaeva V."/>
            <person name="Zhilina T."/>
        </authorList>
    </citation>
    <scope>NUCLEOTIDE SEQUENCE</scope>
    <source>
        <strain evidence="6">Z-7014</strain>
    </source>
</reference>
<keyword evidence="7" id="KW-1185">Reference proteome</keyword>
<keyword evidence="2 5" id="KW-0812">Transmembrane</keyword>
<proteinExistence type="predicted"/>
<comment type="caution">
    <text evidence="6">The sequence shown here is derived from an EMBL/GenBank/DDBJ whole genome shotgun (WGS) entry which is preliminary data.</text>
</comment>
<evidence type="ECO:0000256" key="1">
    <source>
        <dbReference type="ARBA" id="ARBA00004141"/>
    </source>
</evidence>
<evidence type="ECO:0000256" key="4">
    <source>
        <dbReference type="ARBA" id="ARBA00023136"/>
    </source>
</evidence>
<dbReference type="GO" id="GO:0004671">
    <property type="term" value="F:protein C-terminal S-isoprenylcysteine carboxyl O-methyltransferase activity"/>
    <property type="evidence" value="ECO:0007669"/>
    <property type="project" value="InterPro"/>
</dbReference>
<keyword evidence="4 5" id="KW-0472">Membrane</keyword>
<dbReference type="Gene3D" id="1.20.120.1630">
    <property type="match status" value="1"/>
</dbReference>
<evidence type="ECO:0000256" key="3">
    <source>
        <dbReference type="ARBA" id="ARBA00022989"/>
    </source>
</evidence>
<dbReference type="InterPro" id="IPR007269">
    <property type="entry name" value="ICMT_MeTrfase"/>
</dbReference>
<dbReference type="PANTHER" id="PTHR12714">
    <property type="entry name" value="PROTEIN-S ISOPRENYLCYSTEINE O-METHYLTRANSFERASE"/>
    <property type="match status" value="1"/>
</dbReference>
<dbReference type="EMBL" id="JADPIE010000001">
    <property type="protein sequence ID" value="MBF8435929.1"/>
    <property type="molecule type" value="Genomic_DNA"/>
</dbReference>
<keyword evidence="3 5" id="KW-1133">Transmembrane helix</keyword>
<feature type="transmembrane region" description="Helical" evidence="5">
    <location>
        <begin position="74"/>
        <end position="93"/>
    </location>
</feature>
<dbReference type="AlphaFoldDB" id="A0A931F909"/>
<evidence type="ECO:0000256" key="2">
    <source>
        <dbReference type="ARBA" id="ARBA00022692"/>
    </source>
</evidence>
<dbReference type="PANTHER" id="PTHR12714:SF9">
    <property type="entry name" value="PROTEIN-S-ISOPRENYLCYSTEINE O-METHYLTRANSFERASE"/>
    <property type="match status" value="1"/>
</dbReference>
<gene>
    <name evidence="6" type="ORF">I0Q91_02450</name>
</gene>
<dbReference type="GO" id="GO:0016020">
    <property type="term" value="C:membrane"/>
    <property type="evidence" value="ECO:0007669"/>
    <property type="project" value="UniProtKB-SubCell"/>
</dbReference>
<dbReference type="Pfam" id="PF04140">
    <property type="entry name" value="ICMT"/>
    <property type="match status" value="1"/>
</dbReference>
<protein>
    <submittedName>
        <fullName evidence="6">Isoprenylcysteine carboxylmethyltransferase family protein</fullName>
    </submittedName>
</protein>
<evidence type="ECO:0000256" key="5">
    <source>
        <dbReference type="SAM" id="Phobius"/>
    </source>
</evidence>
<evidence type="ECO:0000313" key="7">
    <source>
        <dbReference type="Proteomes" id="UP000621436"/>
    </source>
</evidence>